<evidence type="ECO:0000313" key="2">
    <source>
        <dbReference type="Proteomes" id="UP000274731"/>
    </source>
</evidence>
<proteinExistence type="predicted"/>
<reference evidence="1 2" key="1">
    <citation type="journal article" date="2018" name="Environ. Microbiol.">
        <title>Novel phage-host interactions and evolution as revealed by a cyanomyovirus isolated from an estuarine environment.</title>
        <authorList>
            <person name="Xu Y."/>
            <person name="Zhang R."/>
            <person name="Wang N."/>
            <person name="Cai L."/>
            <person name="Tong Y."/>
            <person name="Sun Q."/>
            <person name="Chen F."/>
            <person name="Jiao N."/>
        </authorList>
    </citation>
    <scope>NUCLEOTIDE SEQUENCE [LARGE SCALE GENOMIC DNA]</scope>
</reference>
<accession>A0A3G1L3S8</accession>
<name>A0A3G1L3S8_9CAUD</name>
<protein>
    <submittedName>
        <fullName evidence="1">Putative peptidoglycan-binding protein</fullName>
    </submittedName>
</protein>
<dbReference type="Proteomes" id="UP000274731">
    <property type="component" value="Segment"/>
</dbReference>
<dbReference type="EMBL" id="MG450654">
    <property type="protein sequence ID" value="ATW62844.1"/>
    <property type="molecule type" value="Genomic_DNA"/>
</dbReference>
<keyword evidence="2" id="KW-1185">Reference proteome</keyword>
<evidence type="ECO:0000313" key="1">
    <source>
        <dbReference type="EMBL" id="ATW62844.1"/>
    </source>
</evidence>
<organism evidence="1 2">
    <name type="scientific">Synechococcus phage S-CBWM1</name>
    <dbReference type="NCBI Taxonomy" id="2053653"/>
    <lineage>
        <taxon>Viruses</taxon>
        <taxon>Duplodnaviria</taxon>
        <taxon>Heunggongvirae</taxon>
        <taxon>Uroviricota</taxon>
        <taxon>Caudoviricetes</taxon>
        <taxon>Aokuangvirus</taxon>
        <taxon>Aokuangvirus SCBWM1</taxon>
    </lineage>
</organism>
<gene>
    <name evidence="1" type="ORF">SCBWM1_gp160</name>
</gene>
<sequence length="276" mass="30786">MTESSNRLLITATQDTFLKKSPAPADSLKPEQKVFVEKDGKWSIVWKSGLMKDGHIKVSLDHKAGNWYIYSPHWDGLASVPPAATPARSTEEVGLFRTDVRALNLSQPDARTCQSACIGMAVGDRDILGIRKKLDSLGEAGNPAVMGRVIKQYGVNYTFDDNASLSEVRAWLRAGEFLITHGWFTRSGHVICLDGIQTDPGTLSYRFDVKDPWSEFDGPSWSYNNPSLKFFDGFYSSHIIYAACVASVSSDHAKYLYSKKDLDSTRKGMWVHRIKP</sequence>